<dbReference type="Proteomes" id="UP001202922">
    <property type="component" value="Unassembled WGS sequence"/>
</dbReference>
<sequence length="137" mass="14551">MSEFRHLTTPIALPAGDVAAFAGNPANLPLWAEGLAGGIRAEGERWVASSPMGDVEVSFVGDVAEGILDHEVTLPTGATVLNQFRILHDGPHSLAVFHLRRETGVTDEQFEADAAAVQRDLDTLRSVLEHGSDGVVD</sequence>
<proteinExistence type="predicted"/>
<dbReference type="EMBL" id="JAKZBV010000001">
    <property type="protein sequence ID" value="MCH6472343.1"/>
    <property type="molecule type" value="Genomic_DNA"/>
</dbReference>
<dbReference type="Gene3D" id="3.30.530.20">
    <property type="match status" value="1"/>
</dbReference>
<name>A0ABS9U6L3_9MICC</name>
<gene>
    <name evidence="1" type="ORF">L0M17_20650</name>
</gene>
<reference evidence="1 2" key="1">
    <citation type="submission" date="2022-03" db="EMBL/GenBank/DDBJ databases">
        <title>Sinomonas sp. isolated from a soil.</title>
        <authorList>
            <person name="Han J."/>
            <person name="Kim D.-U."/>
        </authorList>
    </citation>
    <scope>NUCLEOTIDE SEQUENCE [LARGE SCALE GENOMIC DNA]</scope>
    <source>
        <strain evidence="1 2">5-5</strain>
    </source>
</reference>
<dbReference type="SUPFAM" id="SSF55961">
    <property type="entry name" value="Bet v1-like"/>
    <property type="match status" value="1"/>
</dbReference>
<dbReference type="RefSeq" id="WP_241056237.1">
    <property type="nucleotide sequence ID" value="NZ_JAKZBV010000001.1"/>
</dbReference>
<evidence type="ECO:0000313" key="1">
    <source>
        <dbReference type="EMBL" id="MCH6472343.1"/>
    </source>
</evidence>
<accession>A0ABS9U6L3</accession>
<keyword evidence="2" id="KW-1185">Reference proteome</keyword>
<evidence type="ECO:0000313" key="2">
    <source>
        <dbReference type="Proteomes" id="UP001202922"/>
    </source>
</evidence>
<protein>
    <submittedName>
        <fullName evidence="1">SRPBCC family protein</fullName>
    </submittedName>
</protein>
<comment type="caution">
    <text evidence="1">The sequence shown here is derived from an EMBL/GenBank/DDBJ whole genome shotgun (WGS) entry which is preliminary data.</text>
</comment>
<dbReference type="InterPro" id="IPR023393">
    <property type="entry name" value="START-like_dom_sf"/>
</dbReference>
<organism evidence="1 2">
    <name type="scientific">Sinomonas terrae</name>
    <dbReference type="NCBI Taxonomy" id="2908838"/>
    <lineage>
        <taxon>Bacteria</taxon>
        <taxon>Bacillati</taxon>
        <taxon>Actinomycetota</taxon>
        <taxon>Actinomycetes</taxon>
        <taxon>Micrococcales</taxon>
        <taxon>Micrococcaceae</taxon>
        <taxon>Sinomonas</taxon>
    </lineage>
</organism>